<dbReference type="Gene3D" id="3.40.50.720">
    <property type="entry name" value="NAD(P)-binding Rossmann-like Domain"/>
    <property type="match status" value="1"/>
</dbReference>
<dbReference type="PROSITE" id="PS00059">
    <property type="entry name" value="ADH_ZINC"/>
    <property type="match status" value="1"/>
</dbReference>
<dbReference type="Proteomes" id="UP001583186">
    <property type="component" value="Unassembled WGS sequence"/>
</dbReference>
<keyword evidence="5" id="KW-0560">Oxidoreductase</keyword>
<dbReference type="SUPFAM" id="SSF50129">
    <property type="entry name" value="GroES-like"/>
    <property type="match status" value="1"/>
</dbReference>
<evidence type="ECO:0000256" key="5">
    <source>
        <dbReference type="ARBA" id="ARBA00023002"/>
    </source>
</evidence>
<dbReference type="Pfam" id="PF08240">
    <property type="entry name" value="ADH_N"/>
    <property type="match status" value="1"/>
</dbReference>
<comment type="similarity">
    <text evidence="2 6">Belongs to the zinc-containing alcohol dehydrogenase family.</text>
</comment>
<proteinExistence type="inferred from homology"/>
<dbReference type="EMBL" id="JAWCUI010000008">
    <property type="protein sequence ID" value="KAL1901065.1"/>
    <property type="molecule type" value="Genomic_DNA"/>
</dbReference>
<dbReference type="InterPro" id="IPR013154">
    <property type="entry name" value="ADH-like_N"/>
</dbReference>
<evidence type="ECO:0000259" key="7">
    <source>
        <dbReference type="SMART" id="SM00829"/>
    </source>
</evidence>
<accession>A0ABR3ZM04</accession>
<keyword evidence="3 6" id="KW-0479">Metal-binding</keyword>
<dbReference type="InterPro" id="IPR011032">
    <property type="entry name" value="GroES-like_sf"/>
</dbReference>
<dbReference type="InterPro" id="IPR013149">
    <property type="entry name" value="ADH-like_C"/>
</dbReference>
<gene>
    <name evidence="8" type="ORF">Sste5346_002132</name>
</gene>
<dbReference type="SUPFAM" id="SSF51735">
    <property type="entry name" value="NAD(P)-binding Rossmann-fold domains"/>
    <property type="match status" value="1"/>
</dbReference>
<comment type="caution">
    <text evidence="8">The sequence shown here is derived from an EMBL/GenBank/DDBJ whole genome shotgun (WGS) entry which is preliminary data.</text>
</comment>
<evidence type="ECO:0000256" key="4">
    <source>
        <dbReference type="ARBA" id="ARBA00022833"/>
    </source>
</evidence>
<keyword evidence="9" id="KW-1185">Reference proteome</keyword>
<dbReference type="SMART" id="SM00829">
    <property type="entry name" value="PKS_ER"/>
    <property type="match status" value="1"/>
</dbReference>
<evidence type="ECO:0000256" key="1">
    <source>
        <dbReference type="ARBA" id="ARBA00001947"/>
    </source>
</evidence>
<evidence type="ECO:0000256" key="2">
    <source>
        <dbReference type="ARBA" id="ARBA00008072"/>
    </source>
</evidence>
<dbReference type="CDD" id="cd08297">
    <property type="entry name" value="CAD3"/>
    <property type="match status" value="1"/>
</dbReference>
<dbReference type="InterPro" id="IPR036291">
    <property type="entry name" value="NAD(P)-bd_dom_sf"/>
</dbReference>
<organism evidence="8 9">
    <name type="scientific">Sporothrix stenoceras</name>
    <dbReference type="NCBI Taxonomy" id="5173"/>
    <lineage>
        <taxon>Eukaryota</taxon>
        <taxon>Fungi</taxon>
        <taxon>Dikarya</taxon>
        <taxon>Ascomycota</taxon>
        <taxon>Pezizomycotina</taxon>
        <taxon>Sordariomycetes</taxon>
        <taxon>Sordariomycetidae</taxon>
        <taxon>Ophiostomatales</taxon>
        <taxon>Ophiostomataceae</taxon>
        <taxon>Sporothrix</taxon>
    </lineage>
</organism>
<dbReference type="InterPro" id="IPR020843">
    <property type="entry name" value="ER"/>
</dbReference>
<comment type="cofactor">
    <cofactor evidence="1 6">
        <name>Zn(2+)</name>
        <dbReference type="ChEBI" id="CHEBI:29105"/>
    </cofactor>
</comment>
<reference evidence="8 9" key="1">
    <citation type="journal article" date="2024" name="IMA Fungus">
        <title>IMA Genome - F19 : A genome assembly and annotation guide to empower mycologists, including annotated draft genome sequences of Ceratocystis pirilliformis, Diaporthe australafricana, Fusarium ophioides, Paecilomyces lecythidis, and Sporothrix stenoceras.</title>
        <authorList>
            <person name="Aylward J."/>
            <person name="Wilson A.M."/>
            <person name="Visagie C.M."/>
            <person name="Spraker J."/>
            <person name="Barnes I."/>
            <person name="Buitendag C."/>
            <person name="Ceriani C."/>
            <person name="Del Mar Angel L."/>
            <person name="du Plessis D."/>
            <person name="Fuchs T."/>
            <person name="Gasser K."/>
            <person name="Kramer D."/>
            <person name="Li W."/>
            <person name="Munsamy K."/>
            <person name="Piso A."/>
            <person name="Price J.L."/>
            <person name="Sonnekus B."/>
            <person name="Thomas C."/>
            <person name="van der Nest A."/>
            <person name="van Dijk A."/>
            <person name="van Heerden A."/>
            <person name="van Vuuren N."/>
            <person name="Yilmaz N."/>
            <person name="Duong T.A."/>
            <person name="van der Merwe N.A."/>
            <person name="Wingfield M.J."/>
            <person name="Wingfield B.D."/>
        </authorList>
    </citation>
    <scope>NUCLEOTIDE SEQUENCE [LARGE SCALE GENOMIC DNA]</scope>
    <source>
        <strain evidence="8 9">CMW 5346</strain>
    </source>
</reference>
<sequence length="366" mass="38774">MASQIPKTQKAAVIENPGTNGTVVIRNDVPVAEPGPNEILVKLEYSGLCRSEIRALLAWGVYNPIVGHEGVGTVVKAGDDCGASLLGKRVGVKWLYSACGNCSVCRRGYSNNCPRQLNTGKHVPGTLQQYVIADARYVTTRIPESLASEVVSPLLCAGLTMMGGLAKVDSHMANLGAQKDDKDIWVVISGSGGGLGHLGVQLASLKRAGRYNVIAVDSGDDKRALSLSSGAHHFVDYKQSDDDTEKAVKEITGGEGAHAVLVVSGSEDAFRTAPRLVHNMGLIVTIGLPHNDFTLPISASVCSARSLTVTGVAVDTEQRMEELLKLTASGKVTPAVEVRDFDETPAIIEQLRTDKVTGRIVVKIPE</sequence>
<dbReference type="Gene3D" id="3.90.180.10">
    <property type="entry name" value="Medium-chain alcohol dehydrogenases, catalytic domain"/>
    <property type="match status" value="1"/>
</dbReference>
<dbReference type="Pfam" id="PF00107">
    <property type="entry name" value="ADH_zinc_N"/>
    <property type="match status" value="1"/>
</dbReference>
<evidence type="ECO:0000313" key="8">
    <source>
        <dbReference type="EMBL" id="KAL1901065.1"/>
    </source>
</evidence>
<name>A0ABR3ZM04_9PEZI</name>
<evidence type="ECO:0000256" key="3">
    <source>
        <dbReference type="ARBA" id="ARBA00022723"/>
    </source>
</evidence>
<evidence type="ECO:0000313" key="9">
    <source>
        <dbReference type="Proteomes" id="UP001583186"/>
    </source>
</evidence>
<keyword evidence="4 6" id="KW-0862">Zinc</keyword>
<evidence type="ECO:0000256" key="6">
    <source>
        <dbReference type="RuleBase" id="RU361277"/>
    </source>
</evidence>
<dbReference type="PANTHER" id="PTHR42940:SF2">
    <property type="entry name" value="DEHYDROGENASE FAMILY OXIDOREDUCTASE, PUTATIVE (JCVI)-RELATED"/>
    <property type="match status" value="1"/>
</dbReference>
<dbReference type="InterPro" id="IPR002328">
    <property type="entry name" value="ADH_Zn_CS"/>
</dbReference>
<protein>
    <recommendedName>
        <fullName evidence="7">Enoyl reductase (ER) domain-containing protein</fullName>
    </recommendedName>
</protein>
<dbReference type="PANTHER" id="PTHR42940">
    <property type="entry name" value="ALCOHOL DEHYDROGENASE 1-RELATED"/>
    <property type="match status" value="1"/>
</dbReference>
<feature type="domain" description="Enoyl reductase (ER)" evidence="7">
    <location>
        <begin position="18"/>
        <end position="362"/>
    </location>
</feature>